<dbReference type="eggNOG" id="ENOG503396S">
    <property type="taxonomic scope" value="Bacteria"/>
</dbReference>
<dbReference type="KEGG" id="blr:BRLA_c039140"/>
<dbReference type="RefSeq" id="WP_003334831.1">
    <property type="nucleotide sequence ID" value="NZ_CP007806.1"/>
</dbReference>
<protein>
    <submittedName>
        <fullName evidence="1">Uncharacterized protein</fullName>
    </submittedName>
</protein>
<dbReference type="EMBL" id="CP007806">
    <property type="protein sequence ID" value="AIG28197.1"/>
    <property type="molecule type" value="Genomic_DNA"/>
</dbReference>
<reference evidence="1 2" key="1">
    <citation type="journal article" date="2011" name="J. Bacteriol.">
        <title>Genome sequence of Brevibacillus laterosporus LMG 15441, a pathogen of invertebrates.</title>
        <authorList>
            <person name="Djukic M."/>
            <person name="Poehlein A."/>
            <person name="Thurmer A."/>
            <person name="Daniel R."/>
        </authorList>
    </citation>
    <scope>NUCLEOTIDE SEQUENCE [LARGE SCALE GENOMIC DNA]</scope>
    <source>
        <strain evidence="1 2">LMG 15441</strain>
    </source>
</reference>
<dbReference type="STRING" id="1042163.BRLA_c039140"/>
<dbReference type="AlphaFoldDB" id="A0A075R6C5"/>
<dbReference type="Proteomes" id="UP000005850">
    <property type="component" value="Chromosome"/>
</dbReference>
<name>A0A075R6C5_BRELA</name>
<accession>A0A075R6C5</accession>
<evidence type="ECO:0000313" key="2">
    <source>
        <dbReference type="Proteomes" id="UP000005850"/>
    </source>
</evidence>
<keyword evidence="2" id="KW-1185">Reference proteome</keyword>
<gene>
    <name evidence="1" type="ORF">BRLA_c039140</name>
</gene>
<proteinExistence type="predicted"/>
<organism evidence="1 2">
    <name type="scientific">Brevibacillus laterosporus LMG 15441</name>
    <dbReference type="NCBI Taxonomy" id="1042163"/>
    <lineage>
        <taxon>Bacteria</taxon>
        <taxon>Bacillati</taxon>
        <taxon>Bacillota</taxon>
        <taxon>Bacilli</taxon>
        <taxon>Bacillales</taxon>
        <taxon>Paenibacillaceae</taxon>
        <taxon>Brevibacillus</taxon>
    </lineage>
</organism>
<sequence>MKYCSKCGKEMDIALRSVIYRSRVKIRNVPIHVCKDEACACTSVVDLVKDDLKQLMTNLGDQPKEQEVAFEAISEFANLLVIIAEQSGDEELKDKIDERVNELLDLYLLAKSLNDQQWINEIQRKLTQIKIEV</sequence>
<evidence type="ECO:0000313" key="1">
    <source>
        <dbReference type="EMBL" id="AIG28197.1"/>
    </source>
</evidence>
<dbReference type="HOGENOM" id="CLU_147364_0_0_9"/>